<keyword evidence="1" id="KW-0456">Lyase</keyword>
<dbReference type="PANTHER" id="PTHR30272">
    <property type="entry name" value="3-HYDROXYACYL-[ACYL-CARRIER-PROTEIN] DEHYDRATASE"/>
    <property type="match status" value="1"/>
</dbReference>
<gene>
    <name evidence="3" type="ORF">DDF84_022395</name>
</gene>
<organism evidence="3 4">
    <name type="scientific">Cupriavidus metallidurans</name>
    <dbReference type="NCBI Taxonomy" id="119219"/>
    <lineage>
        <taxon>Bacteria</taxon>
        <taxon>Pseudomonadati</taxon>
        <taxon>Pseudomonadota</taxon>
        <taxon>Betaproteobacteria</taxon>
        <taxon>Burkholderiales</taxon>
        <taxon>Burkholderiaceae</taxon>
        <taxon>Cupriavidus</taxon>
    </lineage>
</organism>
<dbReference type="InterPro" id="IPR029069">
    <property type="entry name" value="HotDog_dom_sf"/>
</dbReference>
<proteinExistence type="predicted"/>
<dbReference type="Gene3D" id="3.10.129.10">
    <property type="entry name" value="Hotdog Thioesterase"/>
    <property type="match status" value="2"/>
</dbReference>
<dbReference type="InterPro" id="IPR054545">
    <property type="entry name" value="ApeI-like"/>
</dbReference>
<dbReference type="InterPro" id="IPR013114">
    <property type="entry name" value="FabA_FabZ"/>
</dbReference>
<dbReference type="Pfam" id="PF22818">
    <property type="entry name" value="ApeI-like"/>
    <property type="match status" value="1"/>
</dbReference>
<evidence type="ECO:0000313" key="3">
    <source>
        <dbReference type="EMBL" id="QBP12484.1"/>
    </source>
</evidence>
<dbReference type="Proteomes" id="UP000253772">
    <property type="component" value="Chromosome c2"/>
</dbReference>
<evidence type="ECO:0000313" key="4">
    <source>
        <dbReference type="Proteomes" id="UP000253772"/>
    </source>
</evidence>
<dbReference type="SUPFAM" id="SSF54637">
    <property type="entry name" value="Thioesterase/thiol ester dehydrase-isomerase"/>
    <property type="match status" value="2"/>
</dbReference>
<protein>
    <submittedName>
        <fullName evidence="3">Beta-hydroxyacyl-ACP dehydratase</fullName>
    </submittedName>
</protein>
<dbReference type="RefSeq" id="WP_017515519.1">
    <property type="nucleotide sequence ID" value="NZ_CP026544.1"/>
</dbReference>
<dbReference type="Pfam" id="PF07977">
    <property type="entry name" value="FabA"/>
    <property type="match status" value="1"/>
</dbReference>
<dbReference type="OrthoDB" id="9812842at2"/>
<accession>A0A2L0X137</accession>
<dbReference type="PANTHER" id="PTHR30272:SF1">
    <property type="entry name" value="3-HYDROXYACYL-[ACYL-CARRIER-PROTEIN] DEHYDRATASE"/>
    <property type="match status" value="1"/>
</dbReference>
<evidence type="ECO:0000256" key="1">
    <source>
        <dbReference type="ARBA" id="ARBA00023239"/>
    </source>
</evidence>
<dbReference type="GO" id="GO:0016829">
    <property type="term" value="F:lyase activity"/>
    <property type="evidence" value="ECO:0007669"/>
    <property type="project" value="UniProtKB-KW"/>
</dbReference>
<dbReference type="EMBL" id="CP037901">
    <property type="protein sequence ID" value="QBP12484.1"/>
    <property type="molecule type" value="Genomic_DNA"/>
</dbReference>
<reference evidence="3 4" key="1">
    <citation type="submission" date="2019-03" db="EMBL/GenBank/DDBJ databases">
        <title>Comparative insights into the high quality Complete genome sequence of highly metal resistant Cupriavidus metallidurans strain BS1 isolated from a gold-copper mine.</title>
        <authorList>
            <person name="Mazhar H.S."/>
            <person name="Rensing C."/>
        </authorList>
    </citation>
    <scope>NUCLEOTIDE SEQUENCE [LARGE SCALE GENOMIC DNA]</scope>
    <source>
        <strain evidence="3 4">BS1</strain>
    </source>
</reference>
<sequence>MSHTEIPCAATALRDRLFVSGSDLFALGHYPGNPVYPGALMLDRMLIMAAALAGQAFGQEAWARRVKRVQYLGVVVPGDVVELDVSIVERDGDQITCLAVAQVQGNARVQATIVCVPNAEPVSAPLECDVASEAPVLTHPDIARLLPHRYPFLLLDTVRSFTPREHILATKVINRESPILGAHPPAAYPASLAIESFGQAGVTLFCLSQDNASPAQVLVGLMRDVTVHRTIPYDTVLTLDVRIERLRSNAVIFGGDIRIGKESVIHVGSLVVMVGPEQPSAGA</sequence>
<name>A0A2L0X137_9BURK</name>
<dbReference type="AlphaFoldDB" id="A0A2L0X137"/>
<feature type="domain" description="ApeI dehydratase-like" evidence="2">
    <location>
        <begin position="24"/>
        <end position="92"/>
    </location>
</feature>
<evidence type="ECO:0000259" key="2">
    <source>
        <dbReference type="Pfam" id="PF22818"/>
    </source>
</evidence>